<accession>A0A3M2LRW5</accession>
<evidence type="ECO:0000259" key="1">
    <source>
        <dbReference type="Pfam" id="PF04149"/>
    </source>
</evidence>
<dbReference type="OrthoDB" id="3482190at2"/>
<dbReference type="InterPro" id="IPR007278">
    <property type="entry name" value="DUF397"/>
</dbReference>
<gene>
    <name evidence="2" type="ORF">EBO15_27230</name>
</gene>
<proteinExistence type="predicted"/>
<dbReference type="RefSeq" id="WP_122197300.1">
    <property type="nucleotide sequence ID" value="NZ_JBHSKC010000001.1"/>
</dbReference>
<protein>
    <submittedName>
        <fullName evidence="2">DUF397 domain-containing protein</fullName>
    </submittedName>
</protein>
<dbReference type="Proteomes" id="UP000282674">
    <property type="component" value="Unassembled WGS sequence"/>
</dbReference>
<dbReference type="Pfam" id="PF04149">
    <property type="entry name" value="DUF397"/>
    <property type="match status" value="1"/>
</dbReference>
<feature type="domain" description="DUF397" evidence="1">
    <location>
        <begin position="3"/>
        <end position="57"/>
    </location>
</feature>
<evidence type="ECO:0000313" key="2">
    <source>
        <dbReference type="EMBL" id="RMI40194.1"/>
    </source>
</evidence>
<sequence length="61" mass="6499">MNDWRKSSHSTGGGSDGTDCVELANLGTTIGIRDSKAPMHGNLSVPHASFVQLAEHIRQLP</sequence>
<keyword evidence="3" id="KW-1185">Reference proteome</keyword>
<dbReference type="AlphaFoldDB" id="A0A3M2LRW5"/>
<dbReference type="EMBL" id="RFFG01000057">
    <property type="protein sequence ID" value="RMI40194.1"/>
    <property type="molecule type" value="Genomic_DNA"/>
</dbReference>
<name>A0A3M2LRW5_9ACTN</name>
<evidence type="ECO:0000313" key="3">
    <source>
        <dbReference type="Proteomes" id="UP000282674"/>
    </source>
</evidence>
<comment type="caution">
    <text evidence="2">The sequence shown here is derived from an EMBL/GenBank/DDBJ whole genome shotgun (WGS) entry which is preliminary data.</text>
</comment>
<organism evidence="2 3">
    <name type="scientific">Actinomadura harenae</name>
    <dbReference type="NCBI Taxonomy" id="2483351"/>
    <lineage>
        <taxon>Bacteria</taxon>
        <taxon>Bacillati</taxon>
        <taxon>Actinomycetota</taxon>
        <taxon>Actinomycetes</taxon>
        <taxon>Streptosporangiales</taxon>
        <taxon>Thermomonosporaceae</taxon>
        <taxon>Actinomadura</taxon>
    </lineage>
</organism>
<reference evidence="2 3" key="1">
    <citation type="submission" date="2018-10" db="EMBL/GenBank/DDBJ databases">
        <title>Isolation from soil.</title>
        <authorList>
            <person name="Hu J."/>
        </authorList>
    </citation>
    <scope>NUCLEOTIDE SEQUENCE [LARGE SCALE GENOMIC DNA]</scope>
    <source>
        <strain evidence="2 3">NEAU-Ht49</strain>
    </source>
</reference>